<evidence type="ECO:0000256" key="1">
    <source>
        <dbReference type="ARBA" id="ARBA00004240"/>
    </source>
</evidence>
<reference evidence="8 9" key="1">
    <citation type="journal article" date="2020" name="bioRxiv">
        <title>Metabolic contributions of an alphaproteobacterial endosymbiont in the apicomplexan Cardiosporidium cionae.</title>
        <authorList>
            <person name="Hunter E.S."/>
            <person name="Paight C.J."/>
            <person name="Lane C.E."/>
        </authorList>
    </citation>
    <scope>NUCLEOTIDE SEQUENCE [LARGE SCALE GENOMIC DNA]</scope>
    <source>
        <strain evidence="8">ESH_2018</strain>
    </source>
</reference>
<keyword evidence="4" id="KW-0256">Endoplasmic reticulum</keyword>
<evidence type="ECO:0000256" key="2">
    <source>
        <dbReference type="ARBA" id="ARBA00022617"/>
    </source>
</evidence>
<comment type="subcellular location">
    <subcellularLocation>
        <location evidence="1">Endoplasmic reticulum</location>
    </subcellularLocation>
</comment>
<keyword evidence="9" id="KW-1185">Reference proteome</keyword>
<dbReference type="Gene3D" id="3.10.120.10">
    <property type="entry name" value="Cytochrome b5-like heme/steroid binding domain"/>
    <property type="match status" value="1"/>
</dbReference>
<feature type="non-terminal residue" evidence="8">
    <location>
        <position position="1"/>
    </location>
</feature>
<evidence type="ECO:0000256" key="3">
    <source>
        <dbReference type="ARBA" id="ARBA00022723"/>
    </source>
</evidence>
<name>A0ABQ7JA23_9APIC</name>
<accession>A0ABQ7JA23</accession>
<feature type="domain" description="Cytochrome b5 heme-binding" evidence="7">
    <location>
        <begin position="31"/>
        <end position="136"/>
    </location>
</feature>
<proteinExistence type="inferred from homology"/>
<dbReference type="Proteomes" id="UP000823046">
    <property type="component" value="Unassembled WGS sequence"/>
</dbReference>
<evidence type="ECO:0000256" key="5">
    <source>
        <dbReference type="ARBA" id="ARBA00023004"/>
    </source>
</evidence>
<protein>
    <submittedName>
        <fullName evidence="8">Cytochrome b5 family heme/steroid binding domain-containing protein</fullName>
    </submittedName>
</protein>
<organism evidence="8 9">
    <name type="scientific">Cardiosporidium cionae</name>
    <dbReference type="NCBI Taxonomy" id="476202"/>
    <lineage>
        <taxon>Eukaryota</taxon>
        <taxon>Sar</taxon>
        <taxon>Alveolata</taxon>
        <taxon>Apicomplexa</taxon>
        <taxon>Aconoidasida</taxon>
        <taxon>Nephromycida</taxon>
        <taxon>Cardiosporidium</taxon>
    </lineage>
</organism>
<keyword evidence="2" id="KW-0349">Heme</keyword>
<dbReference type="EMBL" id="JADAQX010000367">
    <property type="protein sequence ID" value="KAF8820510.1"/>
    <property type="molecule type" value="Genomic_DNA"/>
</dbReference>
<comment type="similarity">
    <text evidence="6">Belongs to the cytochrome b5 family. MAPR subfamily.</text>
</comment>
<comment type="caution">
    <text evidence="8">The sequence shown here is derived from an EMBL/GenBank/DDBJ whole genome shotgun (WGS) entry which is preliminary data.</text>
</comment>
<dbReference type="PANTHER" id="PTHR10281:SF72">
    <property type="entry name" value="NEUDESIN"/>
    <property type="match status" value="1"/>
</dbReference>
<sequence length="155" mass="17598">CLLWYRMTKASPPVKEVDEKPPKPFNFPHSFTPQELSEFNGEKNLHSGNPVYVSVCGTVYDVTSHPSGRDLYGSEGTYHVFAGHEATVALSSMSTEPDCLDKLPSTWQNFSLSQRQTIFDWIDKFNSKYDIVGYMKYDTADENAIVKKWITSNSQ</sequence>
<dbReference type="InterPro" id="IPR036400">
    <property type="entry name" value="Cyt_B5-like_heme/steroid_sf"/>
</dbReference>
<evidence type="ECO:0000313" key="9">
    <source>
        <dbReference type="Proteomes" id="UP000823046"/>
    </source>
</evidence>
<evidence type="ECO:0000256" key="6">
    <source>
        <dbReference type="ARBA" id="ARBA00038357"/>
    </source>
</evidence>
<dbReference type="Pfam" id="PF00173">
    <property type="entry name" value="Cyt-b5"/>
    <property type="match status" value="1"/>
</dbReference>
<evidence type="ECO:0000259" key="7">
    <source>
        <dbReference type="SMART" id="SM01117"/>
    </source>
</evidence>
<dbReference type="InterPro" id="IPR001199">
    <property type="entry name" value="Cyt_B5-like_heme/steroid-bd"/>
</dbReference>
<dbReference type="InterPro" id="IPR050577">
    <property type="entry name" value="MAPR/NEUFC/NENF-like"/>
</dbReference>
<evidence type="ECO:0000256" key="4">
    <source>
        <dbReference type="ARBA" id="ARBA00022824"/>
    </source>
</evidence>
<dbReference type="SUPFAM" id="SSF55856">
    <property type="entry name" value="Cytochrome b5-like heme/steroid binding domain"/>
    <property type="match status" value="1"/>
</dbReference>
<dbReference type="PANTHER" id="PTHR10281">
    <property type="entry name" value="MEMBRANE-ASSOCIATED PROGESTERONE RECEPTOR COMPONENT-RELATED"/>
    <property type="match status" value="1"/>
</dbReference>
<keyword evidence="5" id="KW-0408">Iron</keyword>
<keyword evidence="3" id="KW-0479">Metal-binding</keyword>
<evidence type="ECO:0000313" key="8">
    <source>
        <dbReference type="EMBL" id="KAF8820510.1"/>
    </source>
</evidence>
<gene>
    <name evidence="8" type="ORF">IE077_003100</name>
</gene>
<dbReference type="SMART" id="SM01117">
    <property type="entry name" value="Cyt-b5"/>
    <property type="match status" value="1"/>
</dbReference>